<dbReference type="InterPro" id="IPR003812">
    <property type="entry name" value="Fido"/>
</dbReference>
<dbReference type="PROSITE" id="PS51459">
    <property type="entry name" value="FIDO"/>
    <property type="match status" value="1"/>
</dbReference>
<dbReference type="EMBL" id="JBHTAH010000012">
    <property type="protein sequence ID" value="MFC7070628.1"/>
    <property type="molecule type" value="Genomic_DNA"/>
</dbReference>
<evidence type="ECO:0000313" key="3">
    <source>
        <dbReference type="Proteomes" id="UP001596461"/>
    </source>
</evidence>
<organism evidence="2 3">
    <name type="scientific">Halobaculum lipolyticum</name>
    <dbReference type="NCBI Taxonomy" id="3032001"/>
    <lineage>
        <taxon>Archaea</taxon>
        <taxon>Methanobacteriati</taxon>
        <taxon>Methanobacteriota</taxon>
        <taxon>Stenosarchaea group</taxon>
        <taxon>Halobacteria</taxon>
        <taxon>Halobacteriales</taxon>
        <taxon>Haloferacaceae</taxon>
        <taxon>Halobaculum</taxon>
    </lineage>
</organism>
<dbReference type="Gene3D" id="1.10.3290.10">
    <property type="entry name" value="Fido-like domain"/>
    <property type="match status" value="1"/>
</dbReference>
<dbReference type="PIRSF" id="PIRSF038925">
    <property type="entry name" value="AMP-prot_trans"/>
    <property type="match status" value="1"/>
</dbReference>
<dbReference type="AlphaFoldDB" id="A0ABD5WJF3"/>
<dbReference type="InterPro" id="IPR040198">
    <property type="entry name" value="Fido_containing"/>
</dbReference>
<dbReference type="PANTHER" id="PTHR13504:SF38">
    <property type="entry name" value="FIDO DOMAIN-CONTAINING PROTEIN"/>
    <property type="match status" value="1"/>
</dbReference>
<dbReference type="SUPFAM" id="SSF140931">
    <property type="entry name" value="Fic-like"/>
    <property type="match status" value="1"/>
</dbReference>
<reference evidence="2 3" key="1">
    <citation type="journal article" date="2019" name="Int. J. Syst. Evol. Microbiol.">
        <title>The Global Catalogue of Microorganisms (GCM) 10K type strain sequencing project: providing services to taxonomists for standard genome sequencing and annotation.</title>
        <authorList>
            <consortium name="The Broad Institute Genomics Platform"/>
            <consortium name="The Broad Institute Genome Sequencing Center for Infectious Disease"/>
            <person name="Wu L."/>
            <person name="Ma J."/>
        </authorList>
    </citation>
    <scope>NUCLEOTIDE SEQUENCE [LARGE SCALE GENOMIC DNA]</scope>
    <source>
        <strain evidence="2 3">DT31</strain>
    </source>
</reference>
<proteinExistence type="predicted"/>
<name>A0ABD5WJF3_9EURY</name>
<evidence type="ECO:0000313" key="2">
    <source>
        <dbReference type="EMBL" id="MFC7070628.1"/>
    </source>
</evidence>
<dbReference type="Gene3D" id="1.10.10.10">
    <property type="entry name" value="Winged helix-like DNA-binding domain superfamily/Winged helix DNA-binding domain"/>
    <property type="match status" value="1"/>
</dbReference>
<dbReference type="RefSeq" id="WP_390210886.1">
    <property type="nucleotide sequence ID" value="NZ_JBHTAH010000012.1"/>
</dbReference>
<feature type="domain" description="Fido" evidence="1">
    <location>
        <begin position="144"/>
        <end position="289"/>
    </location>
</feature>
<evidence type="ECO:0000259" key="1">
    <source>
        <dbReference type="PROSITE" id="PS51459"/>
    </source>
</evidence>
<keyword evidence="3" id="KW-1185">Reference proteome</keyword>
<dbReference type="InterPro" id="IPR025758">
    <property type="entry name" value="Fic/DOC_N"/>
</dbReference>
<dbReference type="PANTHER" id="PTHR13504">
    <property type="entry name" value="FIDO DOMAIN-CONTAINING PROTEIN DDB_G0283145"/>
    <property type="match status" value="1"/>
</dbReference>
<dbReference type="InterPro" id="IPR036388">
    <property type="entry name" value="WH-like_DNA-bd_sf"/>
</dbReference>
<sequence>MRWNELAESAPGTLVPYDQRSYYKPDPLPPTRSLELDAPFYTTLSEATYWLGQLSGLSRELDFQPLLYTSLLRKEAMESAAIEGADIDYNALYSLETKQFDREANTDPAQCLQRADGVKDTREVLNYEAAVTRGIDAIDQGTSISEALLHELHEVLLSNVPDERVERNTIGSYKQQPNHLGAFLPPAPGAVDGLMDALLAYWRAGGNYHPLIDIALFHYQFETIHPNGDGNGRLGRLLITLQLYEEGYLKRPNLYLSEYFNRNKAEYVDRMEAIRAEGDWEAWLQFFITGIAHQAEEAVDRTIELEDLRKRYEETYGGVNYTKHKVACSLFEQPYLTSKTVQQRFDVTPATAMRAISDLVEEGLLEETTGKERNKEFRAREIFEILERPPTTY</sequence>
<accession>A0ABD5WJF3</accession>
<dbReference type="InterPro" id="IPR036390">
    <property type="entry name" value="WH_DNA-bd_sf"/>
</dbReference>
<dbReference type="Pfam" id="PF02661">
    <property type="entry name" value="Fic"/>
    <property type="match status" value="1"/>
</dbReference>
<dbReference type="SUPFAM" id="SSF46785">
    <property type="entry name" value="Winged helix' DNA-binding domain"/>
    <property type="match status" value="1"/>
</dbReference>
<comment type="caution">
    <text evidence="2">The sequence shown here is derived from an EMBL/GenBank/DDBJ whole genome shotgun (WGS) entry which is preliminary data.</text>
</comment>
<protein>
    <submittedName>
        <fullName evidence="2">Fic family protein</fullName>
    </submittedName>
</protein>
<dbReference type="InterPro" id="IPR036597">
    <property type="entry name" value="Fido-like_dom_sf"/>
</dbReference>
<dbReference type="Pfam" id="PF13784">
    <property type="entry name" value="Fic_N"/>
    <property type="match status" value="1"/>
</dbReference>
<dbReference type="Proteomes" id="UP001596461">
    <property type="component" value="Unassembled WGS sequence"/>
</dbReference>
<dbReference type="InterPro" id="IPR026287">
    <property type="entry name" value="SoFic-like"/>
</dbReference>
<gene>
    <name evidence="2" type="ORF">ACFQL9_13320</name>
</gene>